<dbReference type="Proteomes" id="UP000198287">
    <property type="component" value="Unassembled WGS sequence"/>
</dbReference>
<dbReference type="Pfam" id="PF07717">
    <property type="entry name" value="OB_NTP_bind"/>
    <property type="match status" value="1"/>
</dbReference>
<dbReference type="Gene3D" id="1.20.120.1080">
    <property type="match status" value="1"/>
</dbReference>
<feature type="region of interest" description="Disordered" evidence="9">
    <location>
        <begin position="96"/>
        <end position="173"/>
    </location>
</feature>
<dbReference type="GO" id="GO:0006397">
    <property type="term" value="P:mRNA processing"/>
    <property type="evidence" value="ECO:0007669"/>
    <property type="project" value="UniProtKB-KW"/>
</dbReference>
<dbReference type="CDD" id="cd18791">
    <property type="entry name" value="SF2_C_RHA"/>
    <property type="match status" value="1"/>
</dbReference>
<evidence type="ECO:0000256" key="2">
    <source>
        <dbReference type="ARBA" id="ARBA00022664"/>
    </source>
</evidence>
<dbReference type="EMBL" id="LNIX01000003">
    <property type="protein sequence ID" value="OXA57632.1"/>
    <property type="molecule type" value="Genomic_DNA"/>
</dbReference>
<dbReference type="SMART" id="SM00490">
    <property type="entry name" value="HELICc"/>
    <property type="match status" value="1"/>
</dbReference>
<protein>
    <recommendedName>
        <fullName evidence="1">RNA helicase</fullName>
        <ecNumber evidence="1">3.6.4.13</ecNumber>
    </recommendedName>
</protein>
<dbReference type="InterPro" id="IPR027417">
    <property type="entry name" value="P-loop_NTPase"/>
</dbReference>
<dbReference type="SMART" id="SM00487">
    <property type="entry name" value="DEXDc"/>
    <property type="match status" value="1"/>
</dbReference>
<evidence type="ECO:0000313" key="12">
    <source>
        <dbReference type="EMBL" id="OXA57632.1"/>
    </source>
</evidence>
<evidence type="ECO:0000256" key="1">
    <source>
        <dbReference type="ARBA" id="ARBA00012552"/>
    </source>
</evidence>
<evidence type="ECO:0000259" key="10">
    <source>
        <dbReference type="PROSITE" id="PS51192"/>
    </source>
</evidence>
<keyword evidence="2" id="KW-0507">mRNA processing</keyword>
<evidence type="ECO:0000256" key="3">
    <source>
        <dbReference type="ARBA" id="ARBA00022741"/>
    </source>
</evidence>
<dbReference type="GO" id="GO:0005524">
    <property type="term" value="F:ATP binding"/>
    <property type="evidence" value="ECO:0007669"/>
    <property type="project" value="UniProtKB-KW"/>
</dbReference>
<dbReference type="GO" id="GO:0003006">
    <property type="term" value="P:developmental process involved in reproduction"/>
    <property type="evidence" value="ECO:0007669"/>
    <property type="project" value="UniProtKB-ARBA"/>
</dbReference>
<dbReference type="InterPro" id="IPR048333">
    <property type="entry name" value="HA2_WH"/>
</dbReference>
<keyword evidence="7" id="KW-0508">mRNA splicing</keyword>
<evidence type="ECO:0000313" key="13">
    <source>
        <dbReference type="Proteomes" id="UP000198287"/>
    </source>
</evidence>
<dbReference type="PROSITE" id="PS51192">
    <property type="entry name" value="HELICASE_ATP_BIND_1"/>
    <property type="match status" value="1"/>
</dbReference>
<dbReference type="InterPro" id="IPR002464">
    <property type="entry name" value="DNA/RNA_helicase_DEAH_CS"/>
</dbReference>
<dbReference type="Pfam" id="PF00271">
    <property type="entry name" value="Helicase_C"/>
    <property type="match status" value="1"/>
</dbReference>
<dbReference type="InterPro" id="IPR011709">
    <property type="entry name" value="DEAD-box_helicase_OB_fold"/>
</dbReference>
<feature type="domain" description="Helicase ATP-binding" evidence="10">
    <location>
        <begin position="407"/>
        <end position="571"/>
    </location>
</feature>
<dbReference type="OMA" id="PLDPMMS"/>
<dbReference type="FunFam" id="1.20.120.1080:FF:000001">
    <property type="entry name" value="Pre-mRNA-splicing factor ATP-dependent RNA helicase"/>
    <property type="match status" value="1"/>
</dbReference>
<dbReference type="FunFam" id="3.40.50.300:FF:000007">
    <property type="entry name" value="Pre-mRNA-splicing factor ATP-dependent RNA helicase"/>
    <property type="match status" value="1"/>
</dbReference>
<feature type="region of interest" description="Disordered" evidence="9">
    <location>
        <begin position="306"/>
        <end position="326"/>
    </location>
</feature>
<keyword evidence="6" id="KW-0067">ATP-binding</keyword>
<evidence type="ECO:0000256" key="6">
    <source>
        <dbReference type="ARBA" id="ARBA00022840"/>
    </source>
</evidence>
<evidence type="ECO:0000256" key="7">
    <source>
        <dbReference type="ARBA" id="ARBA00023187"/>
    </source>
</evidence>
<dbReference type="SMART" id="SM00847">
    <property type="entry name" value="HA2"/>
    <property type="match status" value="1"/>
</dbReference>
<comment type="caution">
    <text evidence="12">The sequence shown here is derived from an EMBL/GenBank/DDBJ whole genome shotgun (WGS) entry which is preliminary data.</text>
</comment>
<keyword evidence="4" id="KW-0378">Hydrolase</keyword>
<feature type="compositionally biased region" description="Basic and acidic residues" evidence="9">
    <location>
        <begin position="315"/>
        <end position="326"/>
    </location>
</feature>
<dbReference type="InterPro" id="IPR007502">
    <property type="entry name" value="Helicase-assoc_dom"/>
</dbReference>
<reference evidence="12 13" key="1">
    <citation type="submission" date="2015-12" db="EMBL/GenBank/DDBJ databases">
        <title>The genome of Folsomia candida.</title>
        <authorList>
            <person name="Faddeeva A."/>
            <person name="Derks M.F."/>
            <person name="Anvar Y."/>
            <person name="Smit S."/>
            <person name="Van Straalen N."/>
            <person name="Roelofs D."/>
        </authorList>
    </citation>
    <scope>NUCLEOTIDE SEQUENCE [LARGE SCALE GENOMIC DNA]</scope>
    <source>
        <strain evidence="12 13">VU population</strain>
        <tissue evidence="12">Whole body</tissue>
    </source>
</reference>
<gene>
    <name evidence="12" type="ORF">Fcan01_07047</name>
</gene>
<dbReference type="SUPFAM" id="SSF52540">
    <property type="entry name" value="P-loop containing nucleoside triphosphate hydrolases"/>
    <property type="match status" value="1"/>
</dbReference>
<evidence type="ECO:0000259" key="11">
    <source>
        <dbReference type="PROSITE" id="PS51194"/>
    </source>
</evidence>
<dbReference type="PROSITE" id="PS00690">
    <property type="entry name" value="DEAH_ATP_HELICASE"/>
    <property type="match status" value="1"/>
</dbReference>
<dbReference type="EC" id="3.6.4.13" evidence="1"/>
<accession>A0A226EJ24</accession>
<dbReference type="GO" id="GO:0071013">
    <property type="term" value="C:catalytic step 2 spliceosome"/>
    <property type="evidence" value="ECO:0007669"/>
    <property type="project" value="TreeGrafter"/>
</dbReference>
<dbReference type="GO" id="GO:0003724">
    <property type="term" value="F:RNA helicase activity"/>
    <property type="evidence" value="ECO:0007669"/>
    <property type="project" value="UniProtKB-EC"/>
</dbReference>
<dbReference type="Pfam" id="PF21010">
    <property type="entry name" value="HA2_C"/>
    <property type="match status" value="1"/>
</dbReference>
<evidence type="ECO:0000256" key="5">
    <source>
        <dbReference type="ARBA" id="ARBA00022806"/>
    </source>
</evidence>
<keyword evidence="3" id="KW-0547">Nucleotide-binding</keyword>
<dbReference type="FunFam" id="3.40.50.300:FF:000594">
    <property type="entry name" value="Pre-mRNA-splicing factor ATP-dependent RNA helicase"/>
    <property type="match status" value="1"/>
</dbReference>
<dbReference type="PANTHER" id="PTHR18934">
    <property type="entry name" value="ATP-DEPENDENT RNA HELICASE"/>
    <property type="match status" value="1"/>
</dbReference>
<keyword evidence="5 12" id="KW-0347">Helicase</keyword>
<dbReference type="Pfam" id="PF04408">
    <property type="entry name" value="WHD_HA2"/>
    <property type="match status" value="1"/>
</dbReference>
<evidence type="ECO:0000256" key="8">
    <source>
        <dbReference type="ARBA" id="ARBA00047984"/>
    </source>
</evidence>
<comment type="catalytic activity">
    <reaction evidence="8">
        <text>ATP + H2O = ADP + phosphate + H(+)</text>
        <dbReference type="Rhea" id="RHEA:13065"/>
        <dbReference type="ChEBI" id="CHEBI:15377"/>
        <dbReference type="ChEBI" id="CHEBI:15378"/>
        <dbReference type="ChEBI" id="CHEBI:30616"/>
        <dbReference type="ChEBI" id="CHEBI:43474"/>
        <dbReference type="ChEBI" id="CHEBI:456216"/>
        <dbReference type="EC" id="3.6.4.13"/>
    </reaction>
</comment>
<evidence type="ECO:0000256" key="4">
    <source>
        <dbReference type="ARBA" id="ARBA00022801"/>
    </source>
</evidence>
<dbReference type="OrthoDB" id="10253254at2759"/>
<dbReference type="InterPro" id="IPR011545">
    <property type="entry name" value="DEAD/DEAH_box_helicase_dom"/>
</dbReference>
<dbReference type="Pfam" id="PF00270">
    <property type="entry name" value="DEAD"/>
    <property type="match status" value="1"/>
</dbReference>
<keyword evidence="13" id="KW-1185">Reference proteome</keyword>
<dbReference type="PROSITE" id="PS51194">
    <property type="entry name" value="HELICASE_CTER"/>
    <property type="match status" value="1"/>
</dbReference>
<evidence type="ECO:0000256" key="9">
    <source>
        <dbReference type="SAM" id="MobiDB-lite"/>
    </source>
</evidence>
<dbReference type="InterPro" id="IPR014001">
    <property type="entry name" value="Helicase_ATP-bd"/>
</dbReference>
<feature type="domain" description="Helicase C-terminal" evidence="11">
    <location>
        <begin position="596"/>
        <end position="769"/>
    </location>
</feature>
<dbReference type="STRING" id="158441.A0A226EJ24"/>
<organism evidence="12 13">
    <name type="scientific">Folsomia candida</name>
    <name type="common">Springtail</name>
    <dbReference type="NCBI Taxonomy" id="158441"/>
    <lineage>
        <taxon>Eukaryota</taxon>
        <taxon>Metazoa</taxon>
        <taxon>Ecdysozoa</taxon>
        <taxon>Arthropoda</taxon>
        <taxon>Hexapoda</taxon>
        <taxon>Collembola</taxon>
        <taxon>Entomobryomorpha</taxon>
        <taxon>Isotomoidea</taxon>
        <taxon>Isotomidae</taxon>
        <taxon>Proisotominae</taxon>
        <taxon>Folsomia</taxon>
    </lineage>
</organism>
<dbReference type="AlphaFoldDB" id="A0A226EJ24"/>
<dbReference type="GO" id="GO:0008380">
    <property type="term" value="P:RNA splicing"/>
    <property type="evidence" value="ECO:0007669"/>
    <property type="project" value="UniProtKB-KW"/>
</dbReference>
<dbReference type="Gene3D" id="3.40.50.300">
    <property type="entry name" value="P-loop containing nucleotide triphosphate hydrolases"/>
    <property type="match status" value="2"/>
</dbReference>
<dbReference type="GO" id="GO:0016787">
    <property type="term" value="F:hydrolase activity"/>
    <property type="evidence" value="ECO:0007669"/>
    <property type="project" value="UniProtKB-KW"/>
</dbReference>
<dbReference type="GO" id="GO:0003723">
    <property type="term" value="F:RNA binding"/>
    <property type="evidence" value="ECO:0007669"/>
    <property type="project" value="TreeGrafter"/>
</dbReference>
<dbReference type="PANTHER" id="PTHR18934:SF83">
    <property type="entry name" value="PRE-MRNA-SPLICING FACTOR ATP-DEPENDENT RNA HELICASE DHX16"/>
    <property type="match status" value="1"/>
</dbReference>
<proteinExistence type="predicted"/>
<dbReference type="InterPro" id="IPR001650">
    <property type="entry name" value="Helicase_C-like"/>
</dbReference>
<name>A0A226EJ24_FOLCA</name>
<sequence length="1043" mass="120419">MTEQWVNDKLHDILGMSDRTVAEFLIGLAKKSSSEDGLINAMKQTGVINVDPSTIGFARELYQKVPHAASKVNQARIIEQNAVAQQRKNLAYRLVSSDDDEPRPLSAVQQQMGSKVNKRSKQEHIRQRRGKRSDSDDDDDTVVLRRTQTSSKRVKIEEPEEEDEFDKMERERNEDIKGRDEFAKRLKEKDETKTRSIVAKSDKKALAEAAFRLKHEATKREEIVPELRTKSRYKYLEKRKEDKMLELELDIADEGRLWQEDELTEREKQEIAYKKRILNLAKEHESARDIIKVQRYMMPEERRGKEDFQYEETDEREKIPNSEQKKWEDEQMGFAQYKFGAKDAKNKKPKKEYDIILDEQIEFIQALKMPGNQKEKEMELTETEKKRMTIEETQKSLPIYPFKESFIDAVRGHQVLIIQGETGSGKTTQIPQYLKDAGFCDDGMKVGCTQPRRVAAMSVAARVAEELSTKLGNEVGYSIRFEDCTSERTIIKYMTDGMLLREFLGEPDLKSYSAMIIDEAHERTLHTDVLFGLIKDIARFRPDLKVLISSATLDAEKFSNFFDDAPIFRIPGRRYPVDIYYTKAPEADYIDACVVTILQIHVTQPLGDVLVFLTGQEEIEACQELLTERCRRLGNQVKELIILPIYANLPSDMQAKIFEPTPPGSRKVILATNIAETSLTIDNIIYVIDPGFCKENSYNARTGMESLIVVPISKASADQRAGRAGRVAAGKCFRLYTAWAYKHELEDTQRPEIQRVNLGNVVLLLKSLGINDLIHFDFLDPPPHETLVLALEQLYALGALNHKGELTKLGRRMAEFPVDPMMAKMILASEKYKCSEEILSISAMLSINNAIFYRPKDKIIHADKARKDFFLPGGDHLTLLNIYNQWHQTGFSDQWCFENFIQHRSMKRARDVREQLEGLMQRVEIELISNPSETQNIRKAITAGYFYHTVRLSDHGQYKTVKHNQTVMIHPNSSLFEQQPPPRWIIYHELVFTTKEFMRQVIEIENSWLLEVAPHYYKAKDLEDSKMKKMPKVMGKAKDDLSR</sequence>